<name>A0A0E9SQ70_ANGAN</name>
<reference evidence="1" key="2">
    <citation type="journal article" date="2015" name="Fish Shellfish Immunol.">
        <title>Early steps in the European eel (Anguilla anguilla)-Vibrio vulnificus interaction in the gills: Role of the RtxA13 toxin.</title>
        <authorList>
            <person name="Callol A."/>
            <person name="Pajuelo D."/>
            <person name="Ebbesson L."/>
            <person name="Teles M."/>
            <person name="MacKenzie S."/>
            <person name="Amaro C."/>
        </authorList>
    </citation>
    <scope>NUCLEOTIDE SEQUENCE</scope>
</reference>
<accession>A0A0E9SQ70</accession>
<proteinExistence type="predicted"/>
<organism evidence="1">
    <name type="scientific">Anguilla anguilla</name>
    <name type="common">European freshwater eel</name>
    <name type="synonym">Muraena anguilla</name>
    <dbReference type="NCBI Taxonomy" id="7936"/>
    <lineage>
        <taxon>Eukaryota</taxon>
        <taxon>Metazoa</taxon>
        <taxon>Chordata</taxon>
        <taxon>Craniata</taxon>
        <taxon>Vertebrata</taxon>
        <taxon>Euteleostomi</taxon>
        <taxon>Actinopterygii</taxon>
        <taxon>Neopterygii</taxon>
        <taxon>Teleostei</taxon>
        <taxon>Anguilliformes</taxon>
        <taxon>Anguillidae</taxon>
        <taxon>Anguilla</taxon>
    </lineage>
</organism>
<reference evidence="1" key="1">
    <citation type="submission" date="2014-11" db="EMBL/GenBank/DDBJ databases">
        <authorList>
            <person name="Amaro Gonzalez C."/>
        </authorList>
    </citation>
    <scope>NUCLEOTIDE SEQUENCE</scope>
</reference>
<dbReference type="EMBL" id="GBXM01065131">
    <property type="protein sequence ID" value="JAH43446.1"/>
    <property type="molecule type" value="Transcribed_RNA"/>
</dbReference>
<dbReference type="AlphaFoldDB" id="A0A0E9SQ70"/>
<protein>
    <submittedName>
        <fullName evidence="1">Uncharacterized protein</fullName>
    </submittedName>
</protein>
<evidence type="ECO:0000313" key="1">
    <source>
        <dbReference type="EMBL" id="JAH43446.1"/>
    </source>
</evidence>
<sequence length="41" mass="4840">MDDCILIHILVMLGHFISLERISWNEINVLSVLFNKSQIHF</sequence>